<dbReference type="GO" id="GO:0005886">
    <property type="term" value="C:plasma membrane"/>
    <property type="evidence" value="ECO:0007669"/>
    <property type="project" value="TreeGrafter"/>
</dbReference>
<dbReference type="InterPro" id="IPR000160">
    <property type="entry name" value="GGDEF_dom"/>
</dbReference>
<dbReference type="InterPro" id="IPR029787">
    <property type="entry name" value="Nucleotide_cyclase"/>
</dbReference>
<dbReference type="InterPro" id="IPR012292">
    <property type="entry name" value="Globin/Proto"/>
</dbReference>
<accession>A0A7W6EHF7</accession>
<feature type="domain" description="GGDEF" evidence="5">
    <location>
        <begin position="323"/>
        <end position="456"/>
    </location>
</feature>
<dbReference type="RefSeq" id="WP_183752719.1">
    <property type="nucleotide sequence ID" value="NZ_JACICC010000004.1"/>
</dbReference>
<dbReference type="Pfam" id="PF00990">
    <property type="entry name" value="GGDEF"/>
    <property type="match status" value="1"/>
</dbReference>
<evidence type="ECO:0000256" key="4">
    <source>
        <dbReference type="ARBA" id="ARBA00034247"/>
    </source>
</evidence>
<dbReference type="NCBIfam" id="TIGR00254">
    <property type="entry name" value="GGDEF"/>
    <property type="match status" value="1"/>
</dbReference>
<dbReference type="Gene3D" id="3.30.70.270">
    <property type="match status" value="1"/>
</dbReference>
<dbReference type="EMBL" id="JACICC010000004">
    <property type="protein sequence ID" value="MBB3810063.1"/>
    <property type="molecule type" value="Genomic_DNA"/>
</dbReference>
<dbReference type="GO" id="GO:0043709">
    <property type="term" value="P:cell adhesion involved in single-species biofilm formation"/>
    <property type="evidence" value="ECO:0007669"/>
    <property type="project" value="TreeGrafter"/>
</dbReference>
<protein>
    <recommendedName>
        <fullName evidence="2">Diguanylate cyclase DosC</fullName>
        <ecNumber evidence="1">2.7.7.65</ecNumber>
    </recommendedName>
    <alternativeName>
        <fullName evidence="3">Direct oxygen-sensing cyclase</fullName>
    </alternativeName>
</protein>
<dbReference type="PANTHER" id="PTHR45138:SF9">
    <property type="entry name" value="DIGUANYLATE CYCLASE DGCM-RELATED"/>
    <property type="match status" value="1"/>
</dbReference>
<dbReference type="AlphaFoldDB" id="A0A7W6EHF7"/>
<dbReference type="Pfam" id="PF11563">
    <property type="entry name" value="Protoglobin"/>
    <property type="match status" value="1"/>
</dbReference>
<comment type="catalytic activity">
    <reaction evidence="4">
        <text>2 GTP = 3',3'-c-di-GMP + 2 diphosphate</text>
        <dbReference type="Rhea" id="RHEA:24898"/>
        <dbReference type="ChEBI" id="CHEBI:33019"/>
        <dbReference type="ChEBI" id="CHEBI:37565"/>
        <dbReference type="ChEBI" id="CHEBI:58805"/>
        <dbReference type="EC" id="2.7.7.65"/>
    </reaction>
</comment>
<dbReference type="SUPFAM" id="SSF46458">
    <property type="entry name" value="Globin-like"/>
    <property type="match status" value="1"/>
</dbReference>
<keyword evidence="6" id="KW-0548">Nucleotidyltransferase</keyword>
<organism evidence="6 7">
    <name type="scientific">Pseudochelatococcus contaminans</name>
    <dbReference type="NCBI Taxonomy" id="1538103"/>
    <lineage>
        <taxon>Bacteria</taxon>
        <taxon>Pseudomonadati</taxon>
        <taxon>Pseudomonadota</taxon>
        <taxon>Alphaproteobacteria</taxon>
        <taxon>Hyphomicrobiales</taxon>
        <taxon>Chelatococcaceae</taxon>
        <taxon>Pseudochelatococcus</taxon>
    </lineage>
</organism>
<evidence type="ECO:0000259" key="5">
    <source>
        <dbReference type="PROSITE" id="PS50887"/>
    </source>
</evidence>
<dbReference type="InterPro" id="IPR048442">
    <property type="entry name" value="DosC_2nd"/>
</dbReference>
<evidence type="ECO:0000256" key="3">
    <source>
        <dbReference type="ARBA" id="ARBA00029839"/>
    </source>
</evidence>
<dbReference type="InterPro" id="IPR044398">
    <property type="entry name" value="Globin-sensor_dom"/>
</dbReference>
<evidence type="ECO:0000313" key="7">
    <source>
        <dbReference type="Proteomes" id="UP000537592"/>
    </source>
</evidence>
<dbReference type="InterPro" id="IPR043128">
    <property type="entry name" value="Rev_trsase/Diguanyl_cyclase"/>
</dbReference>
<sequence>MQDDDVTIPLPYWYGRPDTRSEISALVVSLAESNAPRLVRVFYDTLLLDIDAASFLDHEIVETRLVGSLEKWLRDVFQNNDDAETATAYQRKIGEVHARIKVPLHIVMKAAALLKAELSIIFLKEIEARETLAEALIFLNARMDWSLGIMSEAYMLGSVRRAQADEAFRLFAVGQDVSIEKEAQHAALMDWLQSILFPLFDDGPQTEMMPLGKSPFGIWFRHHADLVFQNSPGLEAIRDNLHEIDDEILPRIKKAKQSDSGDLRVQLGKLRALVDETKHIIASMFQSVAGIESGRDPLTRTLNRRFLPTIMSREIAISLRTKAPFSILMLDIDHFKTINDQWGHSAGDNALRQVVEVILNAIRFNDFIFRYGGEEFLIVLVETTAGEALQNAERLREKLASHQLVISDGQTINITASIGVAEYDGHPDYVQLIDAADQALYSAKRSGRNRTVIAGKKAA</sequence>
<evidence type="ECO:0000313" key="6">
    <source>
        <dbReference type="EMBL" id="MBB3810063.1"/>
    </source>
</evidence>
<reference evidence="6 7" key="1">
    <citation type="submission" date="2020-08" db="EMBL/GenBank/DDBJ databases">
        <title>Genomic Encyclopedia of Type Strains, Phase IV (KMG-IV): sequencing the most valuable type-strain genomes for metagenomic binning, comparative biology and taxonomic classification.</title>
        <authorList>
            <person name="Goeker M."/>
        </authorList>
    </citation>
    <scope>NUCLEOTIDE SEQUENCE [LARGE SCALE GENOMIC DNA]</scope>
    <source>
        <strain evidence="6 7">DSM 28760</strain>
    </source>
</reference>
<dbReference type="CDD" id="cd01949">
    <property type="entry name" value="GGDEF"/>
    <property type="match status" value="1"/>
</dbReference>
<dbReference type="SUPFAM" id="SSF55073">
    <property type="entry name" value="Nucleotide cyclase"/>
    <property type="match status" value="1"/>
</dbReference>
<evidence type="ECO:0000256" key="1">
    <source>
        <dbReference type="ARBA" id="ARBA00012528"/>
    </source>
</evidence>
<dbReference type="GO" id="GO:1902201">
    <property type="term" value="P:negative regulation of bacterial-type flagellum-dependent cell motility"/>
    <property type="evidence" value="ECO:0007669"/>
    <property type="project" value="TreeGrafter"/>
</dbReference>
<dbReference type="GO" id="GO:0052621">
    <property type="term" value="F:diguanylate cyclase activity"/>
    <property type="evidence" value="ECO:0007669"/>
    <property type="project" value="UniProtKB-EC"/>
</dbReference>
<comment type="caution">
    <text evidence="6">The sequence shown here is derived from an EMBL/GenBank/DDBJ whole genome shotgun (WGS) entry which is preliminary data.</text>
</comment>
<dbReference type="InterPro" id="IPR050469">
    <property type="entry name" value="Diguanylate_Cyclase"/>
</dbReference>
<proteinExistence type="predicted"/>
<keyword evidence="6" id="KW-0808">Transferase</keyword>
<dbReference type="InterPro" id="IPR009050">
    <property type="entry name" value="Globin-like_sf"/>
</dbReference>
<dbReference type="GO" id="GO:0019825">
    <property type="term" value="F:oxygen binding"/>
    <property type="evidence" value="ECO:0007669"/>
    <property type="project" value="InterPro"/>
</dbReference>
<dbReference type="PANTHER" id="PTHR45138">
    <property type="entry name" value="REGULATORY COMPONENTS OF SENSORY TRANSDUCTION SYSTEM"/>
    <property type="match status" value="1"/>
</dbReference>
<evidence type="ECO:0000256" key="2">
    <source>
        <dbReference type="ARBA" id="ARBA00015125"/>
    </source>
</evidence>
<dbReference type="Gene3D" id="1.10.490.10">
    <property type="entry name" value="Globins"/>
    <property type="match status" value="1"/>
</dbReference>
<keyword evidence="7" id="KW-1185">Reference proteome</keyword>
<dbReference type="EC" id="2.7.7.65" evidence="1"/>
<dbReference type="FunFam" id="3.30.70.270:FF:000001">
    <property type="entry name" value="Diguanylate cyclase domain protein"/>
    <property type="match status" value="1"/>
</dbReference>
<dbReference type="SMART" id="SM00267">
    <property type="entry name" value="GGDEF"/>
    <property type="match status" value="1"/>
</dbReference>
<dbReference type="PROSITE" id="PS50887">
    <property type="entry name" value="GGDEF"/>
    <property type="match status" value="1"/>
</dbReference>
<gene>
    <name evidence="6" type="ORF">FHS81_002151</name>
</gene>
<name>A0A7W6EHF7_9HYPH</name>
<dbReference type="GO" id="GO:0020037">
    <property type="term" value="F:heme binding"/>
    <property type="evidence" value="ECO:0007669"/>
    <property type="project" value="InterPro"/>
</dbReference>
<dbReference type="Pfam" id="PF21118">
    <property type="entry name" value="DosC_2nd"/>
    <property type="match status" value="1"/>
</dbReference>
<dbReference type="Proteomes" id="UP000537592">
    <property type="component" value="Unassembled WGS sequence"/>
</dbReference>